<keyword evidence="1" id="KW-0067">ATP-binding</keyword>
<dbReference type="OrthoDB" id="11959at2157"/>
<sequence length="393" mass="44405">MSNKILILDARSLSGLAFVRSLGLAGNEIHVGESFKQNLSRYSRFANKSVVYPNPEDNKEKFHTFIKSLAEREKYDVILPMRDITTVLLSEIQKELSDSTNTLLANPSKIKTLSDKWECEKLANRIDVSTPNTYHVSKQPIDEITEVAQYPVLIKPREESGARGIVRADTPSELKSSYSEFASQEKKPIIQEFVNHSGGHYSIGTVFDENSNPRAVHVYEELIQYPDTGGPAIQAKSVEISPWVHDVLEILSEIEWVGPAHMDVLFDPADEKYKLLEVNPRIWSSINLSIQSGVNIPRIITQIATSATPPELQTYDSEMYYRWTLPNELLWVWNRNNKVKALKQLRTNSAADSCHGVLSHRDPTAILGVVAQSLHFVLDKEKRQSVLGRSHDE</sequence>
<evidence type="ECO:0000313" key="3">
    <source>
        <dbReference type="EMBL" id="SEP29727.1"/>
    </source>
</evidence>
<evidence type="ECO:0000313" key="4">
    <source>
        <dbReference type="Proteomes" id="UP000199126"/>
    </source>
</evidence>
<accession>A0A1H8WQN7</accession>
<dbReference type="GO" id="GO:0005524">
    <property type="term" value="F:ATP binding"/>
    <property type="evidence" value="ECO:0007669"/>
    <property type="project" value="UniProtKB-UniRule"/>
</dbReference>
<dbReference type="InterPro" id="IPR013815">
    <property type="entry name" value="ATP_grasp_subdomain_1"/>
</dbReference>
<dbReference type="Pfam" id="PF02655">
    <property type="entry name" value="ATP-grasp_3"/>
    <property type="match status" value="1"/>
</dbReference>
<evidence type="ECO:0000256" key="1">
    <source>
        <dbReference type="PROSITE-ProRule" id="PRU00409"/>
    </source>
</evidence>
<dbReference type="InterPro" id="IPR011761">
    <property type="entry name" value="ATP-grasp"/>
</dbReference>
<dbReference type="Proteomes" id="UP000199126">
    <property type="component" value="Unassembled WGS sequence"/>
</dbReference>
<evidence type="ECO:0000259" key="2">
    <source>
        <dbReference type="PROSITE" id="PS50975"/>
    </source>
</evidence>
<dbReference type="InterPro" id="IPR003806">
    <property type="entry name" value="ATP-grasp_PylC-type"/>
</dbReference>
<dbReference type="AlphaFoldDB" id="A0A1H8WQN7"/>
<keyword evidence="1" id="KW-0547">Nucleotide-binding</keyword>
<dbReference type="GO" id="GO:0046872">
    <property type="term" value="F:metal ion binding"/>
    <property type="evidence" value="ECO:0007669"/>
    <property type="project" value="InterPro"/>
</dbReference>
<feature type="domain" description="ATP-grasp" evidence="2">
    <location>
        <begin position="120"/>
        <end position="305"/>
    </location>
</feature>
<organism evidence="3 4">
    <name type="scientific">Halogranum amylolyticum</name>
    <dbReference type="NCBI Taxonomy" id="660520"/>
    <lineage>
        <taxon>Archaea</taxon>
        <taxon>Methanobacteriati</taxon>
        <taxon>Methanobacteriota</taxon>
        <taxon>Stenosarchaea group</taxon>
        <taxon>Halobacteria</taxon>
        <taxon>Halobacteriales</taxon>
        <taxon>Haloferacaceae</taxon>
    </lineage>
</organism>
<dbReference type="EMBL" id="FODV01000037">
    <property type="protein sequence ID" value="SEP29727.1"/>
    <property type="molecule type" value="Genomic_DNA"/>
</dbReference>
<reference evidence="4" key="1">
    <citation type="submission" date="2016-10" db="EMBL/GenBank/DDBJ databases">
        <authorList>
            <person name="Varghese N."/>
            <person name="Submissions S."/>
        </authorList>
    </citation>
    <scope>NUCLEOTIDE SEQUENCE [LARGE SCALE GENOMIC DNA]</scope>
    <source>
        <strain evidence="4">CGMCC 1.10121</strain>
    </source>
</reference>
<dbReference type="RefSeq" id="WP_089828018.1">
    <property type="nucleotide sequence ID" value="NZ_FODV01000037.1"/>
</dbReference>
<keyword evidence="4" id="KW-1185">Reference proteome</keyword>
<dbReference type="Gene3D" id="3.30.470.20">
    <property type="entry name" value="ATP-grasp fold, B domain"/>
    <property type="match status" value="1"/>
</dbReference>
<proteinExistence type="predicted"/>
<dbReference type="Gene3D" id="3.30.1490.20">
    <property type="entry name" value="ATP-grasp fold, A domain"/>
    <property type="match status" value="1"/>
</dbReference>
<gene>
    <name evidence="3" type="ORF">SAMN04487948_1373</name>
</gene>
<dbReference type="SUPFAM" id="SSF56059">
    <property type="entry name" value="Glutathione synthetase ATP-binding domain-like"/>
    <property type="match status" value="1"/>
</dbReference>
<name>A0A1H8WQN7_9EURY</name>
<protein>
    <submittedName>
        <fullName evidence="3">ATP-grasp domain-containing protein</fullName>
    </submittedName>
</protein>
<dbReference type="Gene3D" id="3.40.50.20">
    <property type="match status" value="1"/>
</dbReference>
<dbReference type="PROSITE" id="PS50975">
    <property type="entry name" value="ATP_GRASP"/>
    <property type="match status" value="1"/>
</dbReference>